<keyword evidence="2" id="KW-1185">Reference proteome</keyword>
<name>A0ABP4CAT8_9ACTN</name>
<proteinExistence type="predicted"/>
<dbReference type="Proteomes" id="UP001500665">
    <property type="component" value="Unassembled WGS sequence"/>
</dbReference>
<accession>A0ABP4CAT8</accession>
<evidence type="ECO:0008006" key="3">
    <source>
        <dbReference type="Google" id="ProtNLM"/>
    </source>
</evidence>
<organism evidence="1 2">
    <name type="scientific">Actinocorallia libanotica</name>
    <dbReference type="NCBI Taxonomy" id="46162"/>
    <lineage>
        <taxon>Bacteria</taxon>
        <taxon>Bacillati</taxon>
        <taxon>Actinomycetota</taxon>
        <taxon>Actinomycetes</taxon>
        <taxon>Streptosporangiales</taxon>
        <taxon>Thermomonosporaceae</taxon>
        <taxon>Actinocorallia</taxon>
    </lineage>
</organism>
<sequence>MPWELIRDPQRGRPLALDGFALTRRLPAGDLSRPFPTSGDKLRVLMVISRPSGENAVGYQMIARPLLEHLDAVRGNVDLVVLRPPTLDQLHTALITATEVGEPFQIVHFDGHGVFANSQAPAAIFELS</sequence>
<comment type="caution">
    <text evidence="1">The sequence shown here is derived from an EMBL/GenBank/DDBJ whole genome shotgun (WGS) entry which is preliminary data.</text>
</comment>
<evidence type="ECO:0000313" key="1">
    <source>
        <dbReference type="EMBL" id="GAA0963895.1"/>
    </source>
</evidence>
<evidence type="ECO:0000313" key="2">
    <source>
        <dbReference type="Proteomes" id="UP001500665"/>
    </source>
</evidence>
<gene>
    <name evidence="1" type="ORF">GCM10009550_60460</name>
</gene>
<protein>
    <recommendedName>
        <fullName evidence="3">CHAT domain-containing protein</fullName>
    </recommendedName>
</protein>
<dbReference type="RefSeq" id="WP_344244468.1">
    <property type="nucleotide sequence ID" value="NZ_BAAAHH010000032.1"/>
</dbReference>
<reference evidence="2" key="1">
    <citation type="journal article" date="2019" name="Int. J. Syst. Evol. Microbiol.">
        <title>The Global Catalogue of Microorganisms (GCM) 10K type strain sequencing project: providing services to taxonomists for standard genome sequencing and annotation.</title>
        <authorList>
            <consortium name="The Broad Institute Genomics Platform"/>
            <consortium name="The Broad Institute Genome Sequencing Center for Infectious Disease"/>
            <person name="Wu L."/>
            <person name="Ma J."/>
        </authorList>
    </citation>
    <scope>NUCLEOTIDE SEQUENCE [LARGE SCALE GENOMIC DNA]</scope>
    <source>
        <strain evidence="2">JCM 10696</strain>
    </source>
</reference>
<dbReference type="EMBL" id="BAAAHH010000032">
    <property type="protein sequence ID" value="GAA0963895.1"/>
    <property type="molecule type" value="Genomic_DNA"/>
</dbReference>